<gene>
    <name evidence="3" type="ORF">GJV26_01100</name>
</gene>
<accession>A0A6I3XH68</accession>
<reference evidence="3 4" key="1">
    <citation type="submission" date="2019-11" db="EMBL/GenBank/DDBJ databases">
        <title>Draft Genome Sequences of Six Type Strains of the Genus Massilia.</title>
        <authorList>
            <person name="Miess H."/>
            <person name="Frediansyah A."/>
            <person name="Goeker M."/>
            <person name="Gross H."/>
        </authorList>
    </citation>
    <scope>NUCLEOTIDE SEQUENCE [LARGE SCALE GENOMIC DNA]</scope>
    <source>
        <strain evidence="3 4">DSM 17513</strain>
    </source>
</reference>
<organism evidence="3 4">
    <name type="scientific">Pseudoduganella dura</name>
    <dbReference type="NCBI Taxonomy" id="321982"/>
    <lineage>
        <taxon>Bacteria</taxon>
        <taxon>Pseudomonadati</taxon>
        <taxon>Pseudomonadota</taxon>
        <taxon>Betaproteobacteria</taxon>
        <taxon>Burkholderiales</taxon>
        <taxon>Oxalobacteraceae</taxon>
        <taxon>Telluria group</taxon>
        <taxon>Pseudoduganella</taxon>
    </lineage>
</organism>
<comment type="caution">
    <text evidence="3">The sequence shown here is derived from an EMBL/GenBank/DDBJ whole genome shotgun (WGS) entry which is preliminary data.</text>
</comment>
<feature type="chain" id="PRO_5026201678" evidence="1">
    <location>
        <begin position="26"/>
        <end position="270"/>
    </location>
</feature>
<dbReference type="Pfam" id="PF07589">
    <property type="entry name" value="PEP-CTERM"/>
    <property type="match status" value="1"/>
</dbReference>
<evidence type="ECO:0000259" key="2">
    <source>
        <dbReference type="Pfam" id="PF07589"/>
    </source>
</evidence>
<dbReference type="EMBL" id="WNWM01000002">
    <property type="protein sequence ID" value="MUI11095.1"/>
    <property type="molecule type" value="Genomic_DNA"/>
</dbReference>
<protein>
    <submittedName>
        <fullName evidence="3">PEP-CTERM sorting domain-containing protein</fullName>
    </submittedName>
</protein>
<keyword evidence="4" id="KW-1185">Reference proteome</keyword>
<feature type="domain" description="Ice-binding protein C-terminal" evidence="2">
    <location>
        <begin position="235"/>
        <end position="255"/>
    </location>
</feature>
<name>A0A6I3XH68_9BURK</name>
<dbReference type="InterPro" id="IPR013424">
    <property type="entry name" value="Ice-binding_C"/>
</dbReference>
<keyword evidence="1" id="KW-0732">Signal</keyword>
<proteinExistence type="predicted"/>
<evidence type="ECO:0000313" key="4">
    <source>
        <dbReference type="Proteomes" id="UP000431684"/>
    </source>
</evidence>
<dbReference type="Proteomes" id="UP000431684">
    <property type="component" value="Unassembled WGS sequence"/>
</dbReference>
<dbReference type="AlphaFoldDB" id="A0A6I3XH68"/>
<evidence type="ECO:0000256" key="1">
    <source>
        <dbReference type="SAM" id="SignalP"/>
    </source>
</evidence>
<evidence type="ECO:0000313" key="3">
    <source>
        <dbReference type="EMBL" id="MUI11095.1"/>
    </source>
</evidence>
<sequence>MIVFHLVKPAFAAALALSILTPATAQITGHSGFSDIQFSVQDLTPADDRIAGFEFGPRTSHYTASYHIGWGNTDSVVVDPVLPVPVHRALQSQGAVVEFYSDGAGSLASSFGVDPELDESYDLASTASQVQTILLKAHTALTVGGNAYSFLNRSNVTFREHTTDFSSRIGASLDFISLAAPRQHFQQEFALAVDERGDNSIQEFSFSAVNNNDYDIEIALSFNVSTAYEGATVSAVPEPGSWLMLGVGVLVLAGRGWGQARVTRLREALI</sequence>
<feature type="signal peptide" evidence="1">
    <location>
        <begin position="1"/>
        <end position="25"/>
    </location>
</feature>